<sequence length="106" mass="12242">MYESLKPQKELQELIDSMVGTLRSMSKKTNGRFVSVDLHVEMLTETSCKLLESGGRNRRWCYNSEKIGEFLKKIGFHEDTSVYLTQTGWDTSLNALRNVFPNTFTK</sequence>
<protein>
    <submittedName>
        <fullName evidence="1">Uncharacterized protein</fullName>
    </submittedName>
</protein>
<accession>A0A022PTP8</accession>
<evidence type="ECO:0000313" key="2">
    <source>
        <dbReference type="Proteomes" id="UP000030748"/>
    </source>
</evidence>
<dbReference type="AlphaFoldDB" id="A0A022PTP8"/>
<feature type="non-terminal residue" evidence="1">
    <location>
        <position position="106"/>
    </location>
</feature>
<organism evidence="1 2">
    <name type="scientific">Erythranthe guttata</name>
    <name type="common">Yellow monkey flower</name>
    <name type="synonym">Mimulus guttatus</name>
    <dbReference type="NCBI Taxonomy" id="4155"/>
    <lineage>
        <taxon>Eukaryota</taxon>
        <taxon>Viridiplantae</taxon>
        <taxon>Streptophyta</taxon>
        <taxon>Embryophyta</taxon>
        <taxon>Tracheophyta</taxon>
        <taxon>Spermatophyta</taxon>
        <taxon>Magnoliopsida</taxon>
        <taxon>eudicotyledons</taxon>
        <taxon>Gunneridae</taxon>
        <taxon>Pentapetalae</taxon>
        <taxon>asterids</taxon>
        <taxon>lamiids</taxon>
        <taxon>Lamiales</taxon>
        <taxon>Phrymaceae</taxon>
        <taxon>Erythranthe</taxon>
    </lineage>
</organism>
<proteinExistence type="predicted"/>
<dbReference type="Proteomes" id="UP000030748">
    <property type="component" value="Unassembled WGS sequence"/>
</dbReference>
<dbReference type="InterPro" id="IPR024709">
    <property type="entry name" value="FucosylTrfase_pln"/>
</dbReference>
<dbReference type="PANTHER" id="PTHR31288:SF5">
    <property type="entry name" value="PROTEIN MANNAN SYNTHESIS-RELATED 1"/>
    <property type="match status" value="1"/>
</dbReference>
<name>A0A022PTP8_ERYGU</name>
<dbReference type="EMBL" id="KI632337">
    <property type="protein sequence ID" value="EYU18193.1"/>
    <property type="molecule type" value="Genomic_DNA"/>
</dbReference>
<evidence type="ECO:0000313" key="1">
    <source>
        <dbReference type="EMBL" id="EYU18193.1"/>
    </source>
</evidence>
<gene>
    <name evidence="1" type="ORF">MIMGU_mgv1a018780mg</name>
</gene>
<keyword evidence="2" id="KW-1185">Reference proteome</keyword>
<reference evidence="1 2" key="1">
    <citation type="journal article" date="2013" name="Proc. Natl. Acad. Sci. U.S.A.">
        <title>Fine-scale variation in meiotic recombination in Mimulus inferred from population shotgun sequencing.</title>
        <authorList>
            <person name="Hellsten U."/>
            <person name="Wright K.M."/>
            <person name="Jenkins J."/>
            <person name="Shu S."/>
            <person name="Yuan Y."/>
            <person name="Wessler S.R."/>
            <person name="Schmutz J."/>
            <person name="Willis J.H."/>
            <person name="Rokhsar D.S."/>
        </authorList>
    </citation>
    <scope>NUCLEOTIDE SEQUENCE [LARGE SCALE GENOMIC DNA]</scope>
    <source>
        <strain evidence="2">cv. DUN x IM62</strain>
    </source>
</reference>
<dbReference type="PANTHER" id="PTHR31288">
    <property type="entry name" value="O-FUCOSYLTRANSFERASE FAMILY PROTEIN"/>
    <property type="match status" value="1"/>
</dbReference>
<dbReference type="STRING" id="4155.A0A022PTP8"/>